<evidence type="ECO:0000313" key="1">
    <source>
        <dbReference type="EMBL" id="CAG8772922.1"/>
    </source>
</evidence>
<gene>
    <name evidence="1" type="ORF">CPELLU_LOCUS15972</name>
</gene>
<proteinExistence type="predicted"/>
<reference evidence="1" key="1">
    <citation type="submission" date="2021-06" db="EMBL/GenBank/DDBJ databases">
        <authorList>
            <person name="Kallberg Y."/>
            <person name="Tangrot J."/>
            <person name="Rosling A."/>
        </authorList>
    </citation>
    <scope>NUCLEOTIDE SEQUENCE</scope>
    <source>
        <strain evidence="1">FL966</strain>
    </source>
</reference>
<name>A0A9N9NYL8_9GLOM</name>
<comment type="caution">
    <text evidence="1">The sequence shown here is derived from an EMBL/GenBank/DDBJ whole genome shotgun (WGS) entry which is preliminary data.</text>
</comment>
<dbReference type="EMBL" id="CAJVQA010022249">
    <property type="protein sequence ID" value="CAG8772922.1"/>
    <property type="molecule type" value="Genomic_DNA"/>
</dbReference>
<sequence length="210" mass="24423">EPDMAEYCTMVSLSAPILSIQFRSQRMHCFGPILRIRIIHLNGSVTEINNDLNLVSVNYCLFNDMLTGEIMNPISIRPLKQPFILVSYMETDYSYGKWYQWGTVLNWNEVPFLLEYPLFMVYASEKIFCPIKSLIEININKELFLHVNSYGNSIGVSQYSVDVNGNLSYDALFYQSPIQPLIIPFLRHWPPLMKVMKYCMPNIQEMKAIL</sequence>
<feature type="non-terminal residue" evidence="1">
    <location>
        <position position="1"/>
    </location>
</feature>
<accession>A0A9N9NYL8</accession>
<protein>
    <submittedName>
        <fullName evidence="1">3797_t:CDS:1</fullName>
    </submittedName>
</protein>
<dbReference type="AlphaFoldDB" id="A0A9N9NYL8"/>
<organism evidence="1 2">
    <name type="scientific">Cetraspora pellucida</name>
    <dbReference type="NCBI Taxonomy" id="1433469"/>
    <lineage>
        <taxon>Eukaryota</taxon>
        <taxon>Fungi</taxon>
        <taxon>Fungi incertae sedis</taxon>
        <taxon>Mucoromycota</taxon>
        <taxon>Glomeromycotina</taxon>
        <taxon>Glomeromycetes</taxon>
        <taxon>Diversisporales</taxon>
        <taxon>Gigasporaceae</taxon>
        <taxon>Cetraspora</taxon>
    </lineage>
</organism>
<evidence type="ECO:0000313" key="2">
    <source>
        <dbReference type="Proteomes" id="UP000789759"/>
    </source>
</evidence>
<dbReference type="OrthoDB" id="2399661at2759"/>
<keyword evidence="2" id="KW-1185">Reference proteome</keyword>
<dbReference type="Proteomes" id="UP000789759">
    <property type="component" value="Unassembled WGS sequence"/>
</dbReference>